<dbReference type="PANTHER" id="PTHR30161">
    <property type="entry name" value="FLAGELLAR EXPORT PROTEIN, MEMBRANE FLHA SUBUNIT-RELATED"/>
    <property type="match status" value="1"/>
</dbReference>
<dbReference type="Gene3D" id="3.40.50.12790">
    <property type="entry name" value="FHIPEP family, domain 4"/>
    <property type="match status" value="1"/>
</dbReference>
<dbReference type="InterPro" id="IPR042194">
    <property type="entry name" value="FHIPEP_1"/>
</dbReference>
<comment type="similarity">
    <text evidence="2 7">Belongs to the FHIPEP (flagella/HR/invasion proteins export pore) family.</text>
</comment>
<feature type="transmembrane region" description="Helical" evidence="7">
    <location>
        <begin position="116"/>
        <end position="139"/>
    </location>
</feature>
<dbReference type="InterPro" id="IPR042193">
    <property type="entry name" value="FHIPEP_3"/>
</dbReference>
<evidence type="ECO:0000256" key="1">
    <source>
        <dbReference type="ARBA" id="ARBA00004651"/>
    </source>
</evidence>
<dbReference type="InterPro" id="IPR006301">
    <property type="entry name" value="FlhA"/>
</dbReference>
<feature type="transmembrane region" description="Helical" evidence="7">
    <location>
        <begin position="20"/>
        <end position="39"/>
    </location>
</feature>
<proteinExistence type="inferred from homology"/>
<dbReference type="PANTHER" id="PTHR30161:SF1">
    <property type="entry name" value="FLAGELLAR BIOSYNTHESIS PROTEIN FLHA-RELATED"/>
    <property type="match status" value="1"/>
</dbReference>
<dbReference type="Pfam" id="PF00771">
    <property type="entry name" value="FHIPEP"/>
    <property type="match status" value="1"/>
</dbReference>
<dbReference type="InterPro" id="IPR025505">
    <property type="entry name" value="FHIPEP_CS"/>
</dbReference>
<feature type="transmembrane region" description="Helical" evidence="7">
    <location>
        <begin position="75"/>
        <end position="96"/>
    </location>
</feature>
<dbReference type="PROSITE" id="PS00994">
    <property type="entry name" value="FHIPEP"/>
    <property type="match status" value="1"/>
</dbReference>
<evidence type="ECO:0000256" key="3">
    <source>
        <dbReference type="ARBA" id="ARBA00022475"/>
    </source>
</evidence>
<dbReference type="Proteomes" id="UP000267342">
    <property type="component" value="Chromosome"/>
</dbReference>
<keyword evidence="9" id="KW-1185">Reference proteome</keyword>
<evidence type="ECO:0000313" key="9">
    <source>
        <dbReference type="Proteomes" id="UP000267342"/>
    </source>
</evidence>
<dbReference type="STRING" id="1123510.GCA_000620025_02413"/>
<feature type="transmembrane region" description="Helical" evidence="7">
    <location>
        <begin position="45"/>
        <end position="63"/>
    </location>
</feature>
<evidence type="ECO:0000256" key="6">
    <source>
        <dbReference type="ARBA" id="ARBA00023136"/>
    </source>
</evidence>
<keyword evidence="6 7" id="KW-0472">Membrane</keyword>
<comment type="function">
    <text evidence="7">Required for formation of the rod structure of the flagellar apparatus. Together with FliI and FliH, may constitute the export apparatus of flagellin.</text>
</comment>
<dbReference type="OrthoDB" id="9759185at2"/>
<keyword evidence="7" id="KW-0813">Transport</keyword>
<keyword evidence="7" id="KW-1005">Bacterial flagellum biogenesis</keyword>
<reference evidence="8 9" key="1">
    <citation type="submission" date="2018-09" db="EMBL/GenBank/DDBJ databases">
        <title>Zymobacter palmae IAM14233 (=T109) whole genome analysis.</title>
        <authorList>
            <person name="Yanase H."/>
        </authorList>
    </citation>
    <scope>NUCLEOTIDE SEQUENCE [LARGE SCALE GENOMIC DNA]</scope>
    <source>
        <strain evidence="8 9">IAM14233</strain>
    </source>
</reference>
<dbReference type="Gene3D" id="3.40.30.60">
    <property type="entry name" value="FHIPEP family, domain 1"/>
    <property type="match status" value="1"/>
</dbReference>
<dbReference type="EMBL" id="AP018933">
    <property type="protein sequence ID" value="BBG30397.1"/>
    <property type="molecule type" value="Genomic_DNA"/>
</dbReference>
<keyword evidence="7" id="KW-1006">Bacterial flagellum protein export</keyword>
<evidence type="ECO:0000256" key="5">
    <source>
        <dbReference type="ARBA" id="ARBA00022989"/>
    </source>
</evidence>
<evidence type="ECO:0000256" key="4">
    <source>
        <dbReference type="ARBA" id="ARBA00022692"/>
    </source>
</evidence>
<dbReference type="PRINTS" id="PR00949">
    <property type="entry name" value="TYPE3IMAPROT"/>
</dbReference>
<keyword evidence="8" id="KW-0966">Cell projection</keyword>
<dbReference type="RefSeq" id="WP_027705451.1">
    <property type="nucleotide sequence ID" value="NZ_AP018933.1"/>
</dbReference>
<dbReference type="Gene3D" id="1.10.8.540">
    <property type="entry name" value="FHIPEP family, domain 3"/>
    <property type="match status" value="1"/>
</dbReference>
<dbReference type="InterPro" id="IPR042196">
    <property type="entry name" value="FHIPEP_4"/>
</dbReference>
<accession>A0A348HFJ5</accession>
<evidence type="ECO:0000256" key="2">
    <source>
        <dbReference type="ARBA" id="ARBA00008835"/>
    </source>
</evidence>
<keyword evidence="7" id="KW-0653">Protein transport</keyword>
<organism evidence="8 9">
    <name type="scientific">Zymobacter palmae</name>
    <dbReference type="NCBI Taxonomy" id="33074"/>
    <lineage>
        <taxon>Bacteria</taxon>
        <taxon>Pseudomonadati</taxon>
        <taxon>Pseudomonadota</taxon>
        <taxon>Gammaproteobacteria</taxon>
        <taxon>Oceanospirillales</taxon>
        <taxon>Halomonadaceae</taxon>
        <taxon>Zymobacter group</taxon>
        <taxon>Zymobacter</taxon>
    </lineage>
</organism>
<sequence>MITMNRFLGGSALAGGQMKLLAGPVLIIMILSMMILPLPPFVLDLFFTFNITLSVMVLLVSMFTTKPLEFAAFPAVLLFSTLLRLSLNVASTRVILMHGHEGEDAAGRVVEAFAEFLVGGNFAVGMVVFIILVVINFMVITKGSERIAEVGARFVLDAMPGKQMAIDADLNAGLINEKEARKRREEIGQEADFFGSMDGASKFVRGDAIAGIMIMIINIIGGLVIGVGQHSLDFGSAAHTYTLLTIGDGLVAQIPALVISTAAGVTVSRVRTEQDVGQQLLSQLFTNPKVLYLAGGVMGLLGIVPGMPTLVFLLFTAMLCGMAWWLSHRTPTEEKKEVRDAVANATKAPENVEASWKDVSIIEPLSLEIGYRLITLVDKNQGNELLNRIRNVRKKFAQEIGFLPPVVHIKDDLNLTPQGYRISLNGVEKGEGEAWPGEWLAIDPGGVVGSVDGRTTEDPAFGLPATWVSEKEQNRAQLLGYTVVDASTVIATHLNDLMRRHAGDLLGRTETQALLDRVSEAAPELVKDVVPKPITLDILMQILKNLLREEVPIRDMRTLLETLAVHSAQTKDPNELTVVVRAALGGAITQYWFGSDKTLNVIGLDGQLEHILSQAMQNGSALEPGLADMLIERAEAAVETQQNAGEPIVLIVPPLLRPLLAHFLLRRIPQLGILSQAEIPDDRIVRYATIIGSH</sequence>
<name>A0A348HFJ5_9GAMM</name>
<keyword evidence="5 7" id="KW-1133">Transmembrane helix</keyword>
<keyword evidence="8" id="KW-0969">Cilium</keyword>
<feature type="transmembrane region" description="Helical" evidence="7">
    <location>
        <begin position="208"/>
        <end position="230"/>
    </location>
</feature>
<gene>
    <name evidence="7" type="primary">flhA</name>
    <name evidence="8" type="ORF">ZBT109_1641</name>
</gene>
<comment type="subcellular location">
    <subcellularLocation>
        <location evidence="1 7">Cell membrane</location>
        <topology evidence="1 7">Multi-pass membrane protein</topology>
    </subcellularLocation>
</comment>
<dbReference type="GO" id="GO:0009306">
    <property type="term" value="P:protein secretion"/>
    <property type="evidence" value="ECO:0007669"/>
    <property type="project" value="InterPro"/>
</dbReference>
<dbReference type="KEGG" id="zpl:ZBT109_1641"/>
<keyword evidence="4 7" id="KW-0812">Transmembrane</keyword>
<keyword evidence="3 7" id="KW-1003">Cell membrane</keyword>
<dbReference type="AlphaFoldDB" id="A0A348HFJ5"/>
<keyword evidence="8" id="KW-0282">Flagellum</keyword>
<feature type="transmembrane region" description="Helical" evidence="7">
    <location>
        <begin position="250"/>
        <end position="268"/>
    </location>
</feature>
<dbReference type="InterPro" id="IPR001712">
    <property type="entry name" value="T3SS_FHIPEP"/>
</dbReference>
<dbReference type="PIRSF" id="PIRSF005419">
    <property type="entry name" value="FlhA"/>
    <property type="match status" value="1"/>
</dbReference>
<evidence type="ECO:0000313" key="8">
    <source>
        <dbReference type="EMBL" id="BBG30397.1"/>
    </source>
</evidence>
<feature type="transmembrane region" description="Helical" evidence="7">
    <location>
        <begin position="280"/>
        <end position="304"/>
    </location>
</feature>
<dbReference type="GO" id="GO:0005886">
    <property type="term" value="C:plasma membrane"/>
    <property type="evidence" value="ECO:0007669"/>
    <property type="project" value="UniProtKB-SubCell"/>
</dbReference>
<protein>
    <recommendedName>
        <fullName evidence="7">Flagellar biosynthesis protein FlhA</fullName>
    </recommendedName>
</protein>
<dbReference type="GO" id="GO:0044780">
    <property type="term" value="P:bacterial-type flagellum assembly"/>
    <property type="evidence" value="ECO:0007669"/>
    <property type="project" value="InterPro"/>
</dbReference>
<evidence type="ECO:0000256" key="7">
    <source>
        <dbReference type="RuleBase" id="RU364093"/>
    </source>
</evidence>
<dbReference type="NCBIfam" id="TIGR01398">
    <property type="entry name" value="FlhA"/>
    <property type="match status" value="1"/>
</dbReference>